<proteinExistence type="predicted"/>
<dbReference type="EMBL" id="GGEC01040343">
    <property type="protein sequence ID" value="MBX20827.1"/>
    <property type="molecule type" value="Transcribed_RNA"/>
</dbReference>
<feature type="transmembrane region" description="Helical" evidence="1">
    <location>
        <begin position="17"/>
        <end position="38"/>
    </location>
</feature>
<evidence type="ECO:0000313" key="2">
    <source>
        <dbReference type="EMBL" id="MBX20827.1"/>
    </source>
</evidence>
<keyword evidence="1" id="KW-1133">Transmembrane helix</keyword>
<reference evidence="2" key="1">
    <citation type="submission" date="2018-02" db="EMBL/GenBank/DDBJ databases">
        <title>Rhizophora mucronata_Transcriptome.</title>
        <authorList>
            <person name="Meera S.P."/>
            <person name="Sreeshan A."/>
            <person name="Augustine A."/>
        </authorList>
    </citation>
    <scope>NUCLEOTIDE SEQUENCE</scope>
    <source>
        <tissue evidence="2">Leaf</tissue>
    </source>
</reference>
<organism evidence="2">
    <name type="scientific">Rhizophora mucronata</name>
    <name type="common">Asiatic mangrove</name>
    <dbReference type="NCBI Taxonomy" id="61149"/>
    <lineage>
        <taxon>Eukaryota</taxon>
        <taxon>Viridiplantae</taxon>
        <taxon>Streptophyta</taxon>
        <taxon>Embryophyta</taxon>
        <taxon>Tracheophyta</taxon>
        <taxon>Spermatophyta</taxon>
        <taxon>Magnoliopsida</taxon>
        <taxon>eudicotyledons</taxon>
        <taxon>Gunneridae</taxon>
        <taxon>Pentapetalae</taxon>
        <taxon>rosids</taxon>
        <taxon>fabids</taxon>
        <taxon>Malpighiales</taxon>
        <taxon>Rhizophoraceae</taxon>
        <taxon>Rhizophora</taxon>
    </lineage>
</organism>
<accession>A0A2P2LS89</accession>
<keyword evidence="1" id="KW-0472">Membrane</keyword>
<dbReference type="AlphaFoldDB" id="A0A2P2LS89"/>
<keyword evidence="1" id="KW-0812">Transmembrane</keyword>
<evidence type="ECO:0000256" key="1">
    <source>
        <dbReference type="SAM" id="Phobius"/>
    </source>
</evidence>
<sequence length="70" mass="8121">MMVLQTIVKLQMVHKSWVVFCLSMVLYALELSISFFLYVHCLVFNFLLKIVKLVCLLPSLLSANCVYLCF</sequence>
<protein>
    <submittedName>
        <fullName evidence="2">Uncharacterized protein</fullName>
    </submittedName>
</protein>
<name>A0A2P2LS89_RHIMU</name>